<dbReference type="CDD" id="cd06193">
    <property type="entry name" value="siderophore_interacting"/>
    <property type="match status" value="1"/>
</dbReference>
<dbReference type="Pfam" id="PF04954">
    <property type="entry name" value="SIP"/>
    <property type="match status" value="1"/>
</dbReference>
<dbReference type="Pfam" id="PF08021">
    <property type="entry name" value="FAD_binding_9"/>
    <property type="match status" value="1"/>
</dbReference>
<dbReference type="Gene3D" id="2.40.30.10">
    <property type="entry name" value="Translation factors"/>
    <property type="match status" value="1"/>
</dbReference>
<keyword evidence="4" id="KW-1185">Reference proteome</keyword>
<dbReference type="PROSITE" id="PS51384">
    <property type="entry name" value="FAD_FR"/>
    <property type="match status" value="1"/>
</dbReference>
<protein>
    <submittedName>
        <fullName evidence="3">Siderophore-interacting protein</fullName>
    </submittedName>
</protein>
<evidence type="ECO:0000313" key="4">
    <source>
        <dbReference type="Proteomes" id="UP000596827"/>
    </source>
</evidence>
<accession>A0A923MA08</accession>
<dbReference type="PANTHER" id="PTHR30157:SF0">
    <property type="entry name" value="NADPH-DEPENDENT FERRIC-CHELATE REDUCTASE"/>
    <property type="match status" value="1"/>
</dbReference>
<dbReference type="EMBL" id="JACORU010000007">
    <property type="protein sequence ID" value="MBC5766770.1"/>
    <property type="molecule type" value="Genomic_DNA"/>
</dbReference>
<dbReference type="AlphaFoldDB" id="A0A923MA08"/>
<dbReference type="InterPro" id="IPR007037">
    <property type="entry name" value="SIP_rossman_dom"/>
</dbReference>
<comment type="similarity">
    <text evidence="1">Belongs to the SIP oxidoreductase family.</text>
</comment>
<organism evidence="3 4">
    <name type="scientific">Ramlibacter albus</name>
    <dbReference type="NCBI Taxonomy" id="2079448"/>
    <lineage>
        <taxon>Bacteria</taxon>
        <taxon>Pseudomonadati</taxon>
        <taxon>Pseudomonadota</taxon>
        <taxon>Betaproteobacteria</taxon>
        <taxon>Burkholderiales</taxon>
        <taxon>Comamonadaceae</taxon>
        <taxon>Ramlibacter</taxon>
    </lineage>
</organism>
<dbReference type="InterPro" id="IPR013113">
    <property type="entry name" value="SIP_FAD-bd"/>
</dbReference>
<comment type="caution">
    <text evidence="3">The sequence shown here is derived from an EMBL/GenBank/DDBJ whole genome shotgun (WGS) entry which is preliminary data.</text>
</comment>
<dbReference type="InterPro" id="IPR017927">
    <property type="entry name" value="FAD-bd_FR_type"/>
</dbReference>
<dbReference type="InterPro" id="IPR017938">
    <property type="entry name" value="Riboflavin_synthase-like_b-brl"/>
</dbReference>
<dbReference type="InterPro" id="IPR039261">
    <property type="entry name" value="FNR_nucleotide-bd"/>
</dbReference>
<name>A0A923MA08_9BURK</name>
<dbReference type="Proteomes" id="UP000596827">
    <property type="component" value="Unassembled WGS sequence"/>
</dbReference>
<dbReference type="InterPro" id="IPR039374">
    <property type="entry name" value="SIP_fam"/>
</dbReference>
<sequence length="216" mass="23967">MLTPNVRSITFGGDALHDFVSASFDDHVKVFIPDEGQEPIRRDYTPRHFDRDARELTIEFYLHADGPASRWAAAATVGDEIAVGGPRGSFIVPLDYDRHVLVGDLSALPAIARRLEELPITAVGTAILQAAPRDRRALVAPSQLEIAWVSTPAECLSAVKQLRLASDEDTFVWCAGENRQVAEWRRLFVDEKGLSRHAIRASAYWRSGEASHHETL</sequence>
<reference evidence="3" key="1">
    <citation type="submission" date="2020-08" db="EMBL/GenBank/DDBJ databases">
        <title>Ramlibacter sp. GTP1 16S ribosomal RNA gene genome sequencing and assembly.</title>
        <authorList>
            <person name="Kang M."/>
        </authorList>
    </citation>
    <scope>NUCLEOTIDE SEQUENCE</scope>
    <source>
        <strain evidence="3">GTP1</strain>
    </source>
</reference>
<gene>
    <name evidence="3" type="ORF">H8R02_20060</name>
</gene>
<dbReference type="SUPFAM" id="SSF63380">
    <property type="entry name" value="Riboflavin synthase domain-like"/>
    <property type="match status" value="1"/>
</dbReference>
<dbReference type="GO" id="GO:0016491">
    <property type="term" value="F:oxidoreductase activity"/>
    <property type="evidence" value="ECO:0007669"/>
    <property type="project" value="InterPro"/>
</dbReference>
<proteinExistence type="inferred from homology"/>
<evidence type="ECO:0000259" key="2">
    <source>
        <dbReference type="PROSITE" id="PS51384"/>
    </source>
</evidence>
<feature type="domain" description="FAD-binding FR-type" evidence="2">
    <location>
        <begin position="1"/>
        <end position="93"/>
    </location>
</feature>
<dbReference type="PANTHER" id="PTHR30157">
    <property type="entry name" value="FERRIC REDUCTASE, NADPH-DEPENDENT"/>
    <property type="match status" value="1"/>
</dbReference>
<evidence type="ECO:0000313" key="3">
    <source>
        <dbReference type="EMBL" id="MBC5766770.1"/>
    </source>
</evidence>
<evidence type="ECO:0000256" key="1">
    <source>
        <dbReference type="ARBA" id="ARBA00035644"/>
    </source>
</evidence>
<dbReference type="Gene3D" id="3.40.50.80">
    <property type="entry name" value="Nucleotide-binding domain of ferredoxin-NADP reductase (FNR) module"/>
    <property type="match status" value="1"/>
</dbReference>